<feature type="signal peptide" evidence="1">
    <location>
        <begin position="1"/>
        <end position="20"/>
    </location>
</feature>
<evidence type="ECO:0008006" key="4">
    <source>
        <dbReference type="Google" id="ProtNLM"/>
    </source>
</evidence>
<dbReference type="STRING" id="929713.NIASO_00285"/>
<proteinExistence type="predicted"/>
<accession>W0F1S8</accession>
<evidence type="ECO:0000256" key="1">
    <source>
        <dbReference type="SAM" id="SignalP"/>
    </source>
</evidence>
<dbReference type="Proteomes" id="UP000003586">
    <property type="component" value="Chromosome"/>
</dbReference>
<dbReference type="OrthoDB" id="9808260at2"/>
<organism evidence="2 3">
    <name type="scientific">Niabella soli DSM 19437</name>
    <dbReference type="NCBI Taxonomy" id="929713"/>
    <lineage>
        <taxon>Bacteria</taxon>
        <taxon>Pseudomonadati</taxon>
        <taxon>Bacteroidota</taxon>
        <taxon>Chitinophagia</taxon>
        <taxon>Chitinophagales</taxon>
        <taxon>Chitinophagaceae</taxon>
        <taxon>Niabella</taxon>
    </lineage>
</organism>
<evidence type="ECO:0000313" key="3">
    <source>
        <dbReference type="Proteomes" id="UP000003586"/>
    </source>
</evidence>
<feature type="chain" id="PRO_5004789070" description="Capsule assembly Wzi family protein" evidence="1">
    <location>
        <begin position="21"/>
        <end position="569"/>
    </location>
</feature>
<dbReference type="RefSeq" id="WP_025298557.1">
    <property type="nucleotide sequence ID" value="NZ_CP007035.1"/>
</dbReference>
<dbReference type="AlphaFoldDB" id="W0F1S8"/>
<reference evidence="2 3" key="1">
    <citation type="submission" date="2013-12" db="EMBL/GenBank/DDBJ databases">
        <authorList>
            <consortium name="DOE Joint Genome Institute"/>
            <person name="Eisen J."/>
            <person name="Huntemann M."/>
            <person name="Han J."/>
            <person name="Chen A."/>
            <person name="Kyrpides N."/>
            <person name="Mavromatis K."/>
            <person name="Markowitz V."/>
            <person name="Palaniappan K."/>
            <person name="Ivanova N."/>
            <person name="Schaumberg A."/>
            <person name="Pati A."/>
            <person name="Liolios K."/>
            <person name="Nordberg H.P."/>
            <person name="Cantor M.N."/>
            <person name="Hua S.X."/>
            <person name="Woyke T."/>
        </authorList>
    </citation>
    <scope>NUCLEOTIDE SEQUENCE [LARGE SCALE GENOMIC DNA]</scope>
    <source>
        <strain evidence="3">DSM 19437</strain>
    </source>
</reference>
<gene>
    <name evidence="2" type="ORF">NIASO_00285</name>
</gene>
<keyword evidence="3" id="KW-1185">Reference proteome</keyword>
<dbReference type="HOGENOM" id="CLU_024790_0_0_10"/>
<protein>
    <recommendedName>
        <fullName evidence="4">Capsule assembly Wzi family protein</fullName>
    </recommendedName>
</protein>
<sequence length="569" mass="65688">MKIKYLLRVVFLMMPLYSIAQTDNIELSDKQNRLIDRLDIKLRNDSVLRFTTVRPWGRKRATERVERIDSLDKAGALEGVLTPVDRYNIRSMMMNNSDWTTNYRDSFRRKPILGAFFENPAHAYMVDKGEKYSLVVDPVLNLELGRATGTQTFVNTRGFRLRGQVDQRLGYYLYFSENQERDPFYVRDYTSAHVSVPGIGFYKPFKGDQYDYWNVRGGITFHAGKYIDFQIAHDKFFVGDGYRSLFISDNSAPYPFLKLGVQAGNFQLTSVASQTIAPFPNYYRLDSTRPRNYMMFHYLTWQATNWLKLGFFESTLFNSKINGGFQVGYLNPAMFNRAYSSYTGNSAKSSIGLDFKANFAHYFQLYGQWLINEFVVSKVLKSNGPWVNKFGYQIGAKYADAFTVKNLDLQVEGNFVRPFTYTDKWAQNNFLHYNQPLAHPLGANFREFVGIANYQPLPRLYLKAMLITYNKGLDSTNYYTAWGSPSNGGDLFRNYNDGRLSNDGYHIGGGIANKAMLGSFTVSYEVLQNLFVDLSALYRKYRVAGIPDNTTKWLSVGLRWNMARRDFIF</sequence>
<name>W0F1S8_9BACT</name>
<dbReference type="InterPro" id="IPR038636">
    <property type="entry name" value="Wzi_sf"/>
</dbReference>
<dbReference type="Gene3D" id="2.40.160.130">
    <property type="entry name" value="Capsule assembly protein Wzi"/>
    <property type="match status" value="1"/>
</dbReference>
<dbReference type="KEGG" id="nso:NIASO_00285"/>
<evidence type="ECO:0000313" key="2">
    <source>
        <dbReference type="EMBL" id="AHF17015.1"/>
    </source>
</evidence>
<keyword evidence="1" id="KW-0732">Signal</keyword>
<dbReference type="EMBL" id="CP007035">
    <property type="protein sequence ID" value="AHF17015.1"/>
    <property type="molecule type" value="Genomic_DNA"/>
</dbReference>
<dbReference type="eggNOG" id="ENOG502Z8DB">
    <property type="taxonomic scope" value="Bacteria"/>
</dbReference>